<dbReference type="STRING" id="57577.A0A2K3LTM6"/>
<sequence>MENGNLADKFSGLNINQNGQQHLNDQSNNNNNDNLFQVMKAVEAAEATIKEQVEENNRLRTELLSKIQELEKY</sequence>
<keyword evidence="1" id="KW-0175">Coiled coil</keyword>
<dbReference type="Proteomes" id="UP000236291">
    <property type="component" value="Unassembled WGS sequence"/>
</dbReference>
<gene>
    <name evidence="3" type="ORF">L195_g037917</name>
</gene>
<feature type="compositionally biased region" description="Low complexity" evidence="2">
    <location>
        <begin position="24"/>
        <end position="33"/>
    </location>
</feature>
<proteinExistence type="predicted"/>
<organism evidence="3 4">
    <name type="scientific">Trifolium pratense</name>
    <name type="common">Red clover</name>
    <dbReference type="NCBI Taxonomy" id="57577"/>
    <lineage>
        <taxon>Eukaryota</taxon>
        <taxon>Viridiplantae</taxon>
        <taxon>Streptophyta</taxon>
        <taxon>Embryophyta</taxon>
        <taxon>Tracheophyta</taxon>
        <taxon>Spermatophyta</taxon>
        <taxon>Magnoliopsida</taxon>
        <taxon>eudicotyledons</taxon>
        <taxon>Gunneridae</taxon>
        <taxon>Pentapetalae</taxon>
        <taxon>rosids</taxon>
        <taxon>fabids</taxon>
        <taxon>Fabales</taxon>
        <taxon>Fabaceae</taxon>
        <taxon>Papilionoideae</taxon>
        <taxon>50 kb inversion clade</taxon>
        <taxon>NPAAA clade</taxon>
        <taxon>Hologalegina</taxon>
        <taxon>IRL clade</taxon>
        <taxon>Trifolieae</taxon>
        <taxon>Trifolium</taxon>
    </lineage>
</organism>
<name>A0A2K3LTM6_TRIPR</name>
<accession>A0A2K3LTM6</accession>
<evidence type="ECO:0000313" key="3">
    <source>
        <dbReference type="EMBL" id="PNX81892.1"/>
    </source>
</evidence>
<evidence type="ECO:0000256" key="2">
    <source>
        <dbReference type="SAM" id="MobiDB-lite"/>
    </source>
</evidence>
<reference evidence="3 4" key="2">
    <citation type="journal article" date="2017" name="Front. Plant Sci.">
        <title>Gene Classification and Mining of Molecular Markers Useful in Red Clover (Trifolium pratense) Breeding.</title>
        <authorList>
            <person name="Istvanek J."/>
            <person name="Dluhosova J."/>
            <person name="Dluhos P."/>
            <person name="Patkova L."/>
            <person name="Nedelnik J."/>
            <person name="Repkova J."/>
        </authorList>
    </citation>
    <scope>NUCLEOTIDE SEQUENCE [LARGE SCALE GENOMIC DNA]</scope>
    <source>
        <strain evidence="4">cv. Tatra</strain>
        <tissue evidence="3">Young leaves</tissue>
    </source>
</reference>
<protein>
    <submittedName>
        <fullName evidence="3">Uncharacterized protein</fullName>
    </submittedName>
</protein>
<dbReference type="AlphaFoldDB" id="A0A2K3LTM6"/>
<feature type="non-terminal residue" evidence="3">
    <location>
        <position position="73"/>
    </location>
</feature>
<evidence type="ECO:0000256" key="1">
    <source>
        <dbReference type="SAM" id="Coils"/>
    </source>
</evidence>
<feature type="region of interest" description="Disordered" evidence="2">
    <location>
        <begin position="1"/>
        <end position="33"/>
    </location>
</feature>
<feature type="compositionally biased region" description="Polar residues" evidence="2">
    <location>
        <begin position="13"/>
        <end position="23"/>
    </location>
</feature>
<evidence type="ECO:0000313" key="4">
    <source>
        <dbReference type="Proteomes" id="UP000236291"/>
    </source>
</evidence>
<comment type="caution">
    <text evidence="3">The sequence shown here is derived from an EMBL/GenBank/DDBJ whole genome shotgun (WGS) entry which is preliminary data.</text>
</comment>
<dbReference type="ExpressionAtlas" id="A0A2K3LTM6">
    <property type="expression patterns" value="baseline"/>
</dbReference>
<feature type="coiled-coil region" evidence="1">
    <location>
        <begin position="42"/>
        <end position="69"/>
    </location>
</feature>
<dbReference type="EMBL" id="ASHM01040826">
    <property type="protein sequence ID" value="PNX81892.1"/>
    <property type="molecule type" value="Genomic_DNA"/>
</dbReference>
<reference evidence="3 4" key="1">
    <citation type="journal article" date="2014" name="Am. J. Bot.">
        <title>Genome assembly and annotation for red clover (Trifolium pratense; Fabaceae).</title>
        <authorList>
            <person name="Istvanek J."/>
            <person name="Jaros M."/>
            <person name="Krenek A."/>
            <person name="Repkova J."/>
        </authorList>
    </citation>
    <scope>NUCLEOTIDE SEQUENCE [LARGE SCALE GENOMIC DNA]</scope>
    <source>
        <strain evidence="4">cv. Tatra</strain>
        <tissue evidence="3">Young leaves</tissue>
    </source>
</reference>